<dbReference type="InterPro" id="IPR014284">
    <property type="entry name" value="RNA_pol_sigma-70_dom"/>
</dbReference>
<dbReference type="Gene3D" id="1.10.1740.10">
    <property type="match status" value="1"/>
</dbReference>
<evidence type="ECO:0000259" key="6">
    <source>
        <dbReference type="Pfam" id="PF04542"/>
    </source>
</evidence>
<dbReference type="CDD" id="cd06171">
    <property type="entry name" value="Sigma70_r4"/>
    <property type="match status" value="1"/>
</dbReference>
<comment type="similarity">
    <text evidence="1">Belongs to the sigma-70 factor family. ECF subfamily.</text>
</comment>
<dbReference type="GO" id="GO:0003677">
    <property type="term" value="F:DNA binding"/>
    <property type="evidence" value="ECO:0007669"/>
    <property type="project" value="InterPro"/>
</dbReference>
<dbReference type="RefSeq" id="WP_076322405.1">
    <property type="nucleotide sequence ID" value="NZ_MRTF01000003.1"/>
</dbReference>
<organism evidence="8 9">
    <name type="scientific">Paenibacillus lautus</name>
    <name type="common">Bacillus lautus</name>
    <dbReference type="NCBI Taxonomy" id="1401"/>
    <lineage>
        <taxon>Bacteria</taxon>
        <taxon>Bacillati</taxon>
        <taxon>Bacillota</taxon>
        <taxon>Bacilli</taxon>
        <taxon>Bacillales</taxon>
        <taxon>Paenibacillaceae</taxon>
        <taxon>Paenibacillus</taxon>
    </lineage>
</organism>
<evidence type="ECO:0000256" key="4">
    <source>
        <dbReference type="ARBA" id="ARBA00023163"/>
    </source>
</evidence>
<feature type="domain" description="RNA polymerase sigma-70 region 2" evidence="6">
    <location>
        <begin position="34"/>
        <end position="98"/>
    </location>
</feature>
<dbReference type="NCBIfam" id="TIGR02937">
    <property type="entry name" value="sigma70-ECF"/>
    <property type="match status" value="1"/>
</dbReference>
<feature type="domain" description="RNA polymerase sigma factor 70 region 4 type 2" evidence="7">
    <location>
        <begin position="158"/>
        <end position="209"/>
    </location>
</feature>
<dbReference type="SUPFAM" id="SSF88946">
    <property type="entry name" value="Sigma2 domain of RNA polymerase sigma factors"/>
    <property type="match status" value="1"/>
</dbReference>
<evidence type="ECO:0008006" key="10">
    <source>
        <dbReference type="Google" id="ProtNLM"/>
    </source>
</evidence>
<dbReference type="Pfam" id="PF08281">
    <property type="entry name" value="Sigma70_r4_2"/>
    <property type="match status" value="1"/>
</dbReference>
<dbReference type="GO" id="GO:0006352">
    <property type="term" value="P:DNA-templated transcription initiation"/>
    <property type="evidence" value="ECO:0007669"/>
    <property type="project" value="InterPro"/>
</dbReference>
<keyword evidence="3" id="KW-0731">Sigma factor</keyword>
<dbReference type="InterPro" id="IPR007627">
    <property type="entry name" value="RNA_pol_sigma70_r2"/>
</dbReference>
<keyword evidence="4" id="KW-0804">Transcription</keyword>
<comment type="caution">
    <text evidence="8">The sequence shown here is derived from an EMBL/GenBank/DDBJ whole genome shotgun (WGS) entry which is preliminary data.</text>
</comment>
<dbReference type="STRING" id="1401.BK123_10810"/>
<evidence type="ECO:0000256" key="1">
    <source>
        <dbReference type="ARBA" id="ARBA00010641"/>
    </source>
</evidence>
<proteinExistence type="inferred from homology"/>
<reference evidence="8 9" key="1">
    <citation type="submission" date="2016-11" db="EMBL/GenBank/DDBJ databases">
        <title>Paenibacillus species isolates.</title>
        <authorList>
            <person name="Beno S.M."/>
        </authorList>
    </citation>
    <scope>NUCLEOTIDE SEQUENCE [LARGE SCALE GENOMIC DNA]</scope>
    <source>
        <strain evidence="8 9">FSL F4-0100</strain>
    </source>
</reference>
<keyword evidence="2" id="KW-0805">Transcription regulation</keyword>
<dbReference type="Gene3D" id="1.10.10.10">
    <property type="entry name" value="Winged helix-like DNA-binding domain superfamily/Winged helix DNA-binding domain"/>
    <property type="match status" value="1"/>
</dbReference>
<protein>
    <recommendedName>
        <fullName evidence="10">RNA polymerase subunit sigma-24</fullName>
    </recommendedName>
</protein>
<dbReference type="InterPro" id="IPR036388">
    <property type="entry name" value="WH-like_DNA-bd_sf"/>
</dbReference>
<dbReference type="InterPro" id="IPR039425">
    <property type="entry name" value="RNA_pol_sigma-70-like"/>
</dbReference>
<dbReference type="PANTHER" id="PTHR43133:SF51">
    <property type="entry name" value="RNA POLYMERASE SIGMA FACTOR"/>
    <property type="match status" value="1"/>
</dbReference>
<dbReference type="InterPro" id="IPR013324">
    <property type="entry name" value="RNA_pol_sigma_r3/r4-like"/>
</dbReference>
<dbReference type="AlphaFoldDB" id="A0A1R1B3L6"/>
<evidence type="ECO:0000313" key="9">
    <source>
        <dbReference type="Proteomes" id="UP000187074"/>
    </source>
</evidence>
<accession>A0A1R1B3L6</accession>
<sequence>MLETTADGTTIETMEDRILTERAKAGDTEAFGELVRRHRTSARSWARSMTRDTHMAEDIVQDSLIKAFLHVGQLIDSSRFMGWLRAIVRRQAQMKLRRGGPYRIEQPFTSLKPSQTMDSANIDWGDVDHILQFLSVKLTHKQNELNPETLYLRKETIEMIQSFLHGLSRKERGIFEAYFFKQWSPDEIAAMFQTTTQSVYTYIYRAKRKVREEHSRMLIPASSGKPDQEENGGNSWVKKLPLPRTRTRKTASSLIDTVSMMLDMTNHTYSVSDLIGRSGSAFRLRISGLSTYADGAFVFDWQEVLRQLFDGMGYETAFVSGQLPDEGIVPLVPVASSFPFAKSRSPEVMNFVREYLIAGTPVMFFDTYVQKPFTFEWSLIYGYDDGRQELYVTDPSAPYMKTITYEELTTSSLRFLCGIKKRPEQVNDTGQIASSSMAEQLSRIARVAVEGDGYSPRTPFPYYVQGLAAYDAWRDHLKRGEAHINLHGMSYLIRVYGDARRHAVTYLRDLKDRWSAQRGCHETADSGIVHDSTISSEYQINEAYDHLITCYEESAKMWTELETLFPFPCGTGSSDPEAIVAASDLLKRAHEQEREAMRSLQFVIDNIRRDHK</sequence>
<gene>
    <name evidence="8" type="ORF">BK123_10810</name>
</gene>
<dbReference type="PANTHER" id="PTHR43133">
    <property type="entry name" value="RNA POLYMERASE ECF-TYPE SIGMA FACTO"/>
    <property type="match status" value="1"/>
</dbReference>
<dbReference type="OrthoDB" id="2960956at2"/>
<evidence type="ECO:0000313" key="8">
    <source>
        <dbReference type="EMBL" id="OME93734.1"/>
    </source>
</evidence>
<evidence type="ECO:0000259" key="7">
    <source>
        <dbReference type="Pfam" id="PF08281"/>
    </source>
</evidence>
<evidence type="ECO:0000256" key="3">
    <source>
        <dbReference type="ARBA" id="ARBA00023082"/>
    </source>
</evidence>
<dbReference type="Proteomes" id="UP000187074">
    <property type="component" value="Unassembled WGS sequence"/>
</dbReference>
<evidence type="ECO:0000256" key="5">
    <source>
        <dbReference type="SAM" id="MobiDB-lite"/>
    </source>
</evidence>
<feature type="region of interest" description="Disordered" evidence="5">
    <location>
        <begin position="220"/>
        <end position="239"/>
    </location>
</feature>
<dbReference type="EMBL" id="MRTF01000003">
    <property type="protein sequence ID" value="OME93734.1"/>
    <property type="molecule type" value="Genomic_DNA"/>
</dbReference>
<evidence type="ECO:0000256" key="2">
    <source>
        <dbReference type="ARBA" id="ARBA00023015"/>
    </source>
</evidence>
<name>A0A1R1B3L6_PAELA</name>
<dbReference type="InterPro" id="IPR013325">
    <property type="entry name" value="RNA_pol_sigma_r2"/>
</dbReference>
<dbReference type="GO" id="GO:0016987">
    <property type="term" value="F:sigma factor activity"/>
    <property type="evidence" value="ECO:0007669"/>
    <property type="project" value="UniProtKB-KW"/>
</dbReference>
<dbReference type="SUPFAM" id="SSF88659">
    <property type="entry name" value="Sigma3 and sigma4 domains of RNA polymerase sigma factors"/>
    <property type="match status" value="1"/>
</dbReference>
<dbReference type="InterPro" id="IPR013249">
    <property type="entry name" value="RNA_pol_sigma70_r4_t2"/>
</dbReference>
<dbReference type="Pfam" id="PF04542">
    <property type="entry name" value="Sigma70_r2"/>
    <property type="match status" value="1"/>
</dbReference>